<dbReference type="Gene3D" id="1.20.1070.10">
    <property type="entry name" value="Rhodopsin 7-helix transmembrane proteins"/>
    <property type="match status" value="1"/>
</dbReference>
<comment type="subcellular location">
    <subcellularLocation>
        <location evidence="1">Membrane</location>
    </subcellularLocation>
</comment>
<protein>
    <recommendedName>
        <fullName evidence="11">G-protein coupled receptors family 1 profile domain-containing protein</fullName>
    </recommendedName>
</protein>
<accession>A0A5N5LBF0</accession>
<feature type="region of interest" description="Disordered" evidence="9">
    <location>
        <begin position="323"/>
        <end position="477"/>
    </location>
</feature>
<evidence type="ECO:0000256" key="4">
    <source>
        <dbReference type="ARBA" id="ARBA00023040"/>
    </source>
</evidence>
<feature type="transmembrane region" description="Helical" evidence="10">
    <location>
        <begin position="665"/>
        <end position="682"/>
    </location>
</feature>
<evidence type="ECO:0000256" key="9">
    <source>
        <dbReference type="SAM" id="MobiDB-lite"/>
    </source>
</evidence>
<comment type="similarity">
    <text evidence="8">Belongs to the G-protein coupled receptor 1 family.</text>
</comment>
<keyword evidence="2 8" id="KW-0812">Transmembrane</keyword>
<keyword evidence="13" id="KW-1185">Reference proteome</keyword>
<feature type="transmembrane region" description="Helical" evidence="10">
    <location>
        <begin position="796"/>
        <end position="819"/>
    </location>
</feature>
<dbReference type="GO" id="GO:0009897">
    <property type="term" value="C:external side of plasma membrane"/>
    <property type="evidence" value="ECO:0007669"/>
    <property type="project" value="TreeGrafter"/>
</dbReference>
<feature type="compositionally biased region" description="Basic and acidic residues" evidence="9">
    <location>
        <begin position="360"/>
        <end position="370"/>
    </location>
</feature>
<dbReference type="PROSITE" id="PS00237">
    <property type="entry name" value="G_PROTEIN_RECEP_F1_1"/>
    <property type="match status" value="1"/>
</dbReference>
<feature type="transmembrane region" description="Helical" evidence="10">
    <location>
        <begin position="879"/>
        <end position="897"/>
    </location>
</feature>
<dbReference type="GO" id="GO:0006955">
    <property type="term" value="P:immune response"/>
    <property type="evidence" value="ECO:0007669"/>
    <property type="project" value="TreeGrafter"/>
</dbReference>
<dbReference type="GO" id="GO:0007204">
    <property type="term" value="P:positive regulation of cytosolic calcium ion concentration"/>
    <property type="evidence" value="ECO:0007669"/>
    <property type="project" value="TreeGrafter"/>
</dbReference>
<dbReference type="InterPro" id="IPR050119">
    <property type="entry name" value="CCR1-9-like"/>
</dbReference>
<evidence type="ECO:0000259" key="11">
    <source>
        <dbReference type="PROSITE" id="PS50262"/>
    </source>
</evidence>
<feature type="compositionally biased region" description="Acidic residues" evidence="9">
    <location>
        <begin position="377"/>
        <end position="386"/>
    </location>
</feature>
<dbReference type="Gene3D" id="1.20.960.40">
    <property type="match status" value="1"/>
</dbReference>
<dbReference type="PRINTS" id="PR00237">
    <property type="entry name" value="GPCRRHODOPSN"/>
</dbReference>
<dbReference type="PROSITE" id="PS50896">
    <property type="entry name" value="LISH"/>
    <property type="match status" value="1"/>
</dbReference>
<dbReference type="PANTHER" id="PTHR10489">
    <property type="entry name" value="CELL ADHESION MOLECULE"/>
    <property type="match status" value="1"/>
</dbReference>
<feature type="region of interest" description="Disordered" evidence="9">
    <location>
        <begin position="269"/>
        <end position="291"/>
    </location>
</feature>
<feature type="transmembrane region" description="Helical" evidence="10">
    <location>
        <begin position="831"/>
        <end position="859"/>
    </location>
</feature>
<dbReference type="GO" id="GO:0019722">
    <property type="term" value="P:calcium-mediated signaling"/>
    <property type="evidence" value="ECO:0007669"/>
    <property type="project" value="TreeGrafter"/>
</dbReference>
<dbReference type="SUPFAM" id="SSF47473">
    <property type="entry name" value="EF-hand"/>
    <property type="match status" value="1"/>
</dbReference>
<dbReference type="InterPro" id="IPR000276">
    <property type="entry name" value="GPCR_Rhodpsn"/>
</dbReference>
<dbReference type="SUPFAM" id="SSF81321">
    <property type="entry name" value="Family A G protein-coupled receptor-like"/>
    <property type="match status" value="1"/>
</dbReference>
<dbReference type="GO" id="GO:0060326">
    <property type="term" value="P:cell chemotaxis"/>
    <property type="evidence" value="ECO:0007669"/>
    <property type="project" value="TreeGrafter"/>
</dbReference>
<dbReference type="GO" id="GO:0005815">
    <property type="term" value="C:microtubule organizing center"/>
    <property type="evidence" value="ECO:0007669"/>
    <property type="project" value="InterPro"/>
</dbReference>
<reference evidence="12 13" key="1">
    <citation type="submission" date="2019-06" db="EMBL/GenBank/DDBJ databases">
        <title>A chromosome-scale genome assembly of the striped catfish, Pangasianodon hypophthalmus.</title>
        <authorList>
            <person name="Wen M."/>
            <person name="Zahm M."/>
            <person name="Roques C."/>
            <person name="Cabau C."/>
            <person name="Klopp C."/>
            <person name="Donnadieu C."/>
            <person name="Jouanno E."/>
            <person name="Avarre J.-C."/>
            <person name="Campet M."/>
            <person name="Ha T.T.T."/>
            <person name="Dugue R."/>
            <person name="Lampietro C."/>
            <person name="Louis A."/>
            <person name="Herpin A."/>
            <person name="Echchiki A."/>
            <person name="Berthelot C."/>
            <person name="Parey E."/>
            <person name="Roest-Crollius H."/>
            <person name="Braasch I."/>
            <person name="Postlethwait J."/>
            <person name="Bobe J."/>
            <person name="Montfort J."/>
            <person name="Bouchez O."/>
            <person name="Begum T."/>
            <person name="Schartl M."/>
            <person name="Guiguen Y."/>
        </authorList>
    </citation>
    <scope>NUCLEOTIDE SEQUENCE [LARGE SCALE GENOMIC DNA]</scope>
    <source>
        <strain evidence="12 13">Indonesia</strain>
        <tissue evidence="12">Blood</tissue>
    </source>
</reference>
<dbReference type="InterPro" id="IPR011992">
    <property type="entry name" value="EF-hand-dom_pair"/>
</dbReference>
<dbReference type="PANTHER" id="PTHR10489:SF611">
    <property type="entry name" value="C-C CHEMOKINE RECEPTOR TYPE 6"/>
    <property type="match status" value="1"/>
</dbReference>
<keyword evidence="5 10" id="KW-0472">Membrane</keyword>
<feature type="transmembrane region" description="Helical" evidence="10">
    <location>
        <begin position="703"/>
        <end position="727"/>
    </location>
</feature>
<evidence type="ECO:0000256" key="6">
    <source>
        <dbReference type="ARBA" id="ARBA00023170"/>
    </source>
</evidence>
<dbReference type="EMBL" id="VFJC01000020">
    <property type="protein sequence ID" value="KAB5539932.1"/>
    <property type="molecule type" value="Genomic_DNA"/>
</dbReference>
<dbReference type="InterPro" id="IPR017452">
    <property type="entry name" value="GPCR_Rhodpsn_7TM"/>
</dbReference>
<feature type="compositionally biased region" description="Low complexity" evidence="9">
    <location>
        <begin position="269"/>
        <end position="284"/>
    </location>
</feature>
<gene>
    <name evidence="12" type="ORF">PHYPO_G00094820</name>
</gene>
<evidence type="ECO:0000256" key="1">
    <source>
        <dbReference type="ARBA" id="ARBA00004370"/>
    </source>
</evidence>
<dbReference type="PROSITE" id="PS50262">
    <property type="entry name" value="G_PROTEIN_RECEP_F1_2"/>
    <property type="match status" value="1"/>
</dbReference>
<proteinExistence type="inferred from homology"/>
<dbReference type="AlphaFoldDB" id="A0A5N5LBF0"/>
<sequence length="951" mass="106505">MSATEEDTELRDLLIQNLENNGVLNKIKAELRAAVFLALEEQDKVENKTPLVNENLKKCLSTKDGRLVASLITDFLQVFNLDFTLAVFQPEINTVNGLDSRESLSKELGFSEFEGNKSTPLLLELIKRGRNKEKFSIFSEADRATHIPKELSPRQIAEAQKKYDCRRKDRSGGLARDEIIGVFLELFPSFSRGMLERFVADELGAKDISNSVDFQEFLGLFKQLYFQCRSVVASDVSGGVHSVSKVTEEKISSSPSSKIPRYKGFIKASAAQEEPPEPQAGEPPSHSESLISQKSKAFMASEGFITSRNEPAALRRPLDLGLEDEDEEGDSFFDDPLPKPQKTYGCSLPSTDKPYTGQRLSEKSFSEKDLSAIGSDTEGDGEDMFSDAENKPSTNSEPRRAGTAKAAGITPSPLSDTPPLKSAENNQKDLVFSKEDSKEKGLQDLKTLKEKTGSPLLDEELDYDDDFNSHNSKSELSISEEIEEASVEGPDLSDRLEEITQDVSVSQTTKTSSSVFKRLSDCIKDSTSFKYIHAHGADRAVTQDTTAVKQTCGKAVSKMNMTGEYDSYDSMESPCEMNSNSVNLHVKYYLQVYVHSLICIVGFIGNVLVILTYAFYKRTKSMTDVYLLNVAIADVLFVVALPLIIFSEQSGWALGDWSCKLLRGVYSINLYSGTLLLACISLDRYLAIVQARRSFRFRSSMMVYSYVICSVVWLLALLLTLPTFIYYERYKLSETFNTTFLEYTEISDGTYLTEEPWTSTPSLPLNLQEEKHVCFFRFKDNNTAKQVKVLAPSAQVAIGFCLPLLIMGFCYSSVVFTLLRAKNFQRHKAVRVVLTVVLVFVICHLPYNAALLYDIIYMFSSTECSDYNNTHLLLTLTESLAYLHCCLNPLLYAFIGVKFRNHFRKVVEDLWCLGKSYIGARRTSRITSEAYLSSRRSVDSSGNENGTSFTM</sequence>
<dbReference type="GO" id="GO:0034453">
    <property type="term" value="P:microtubule anchoring"/>
    <property type="evidence" value="ECO:0007669"/>
    <property type="project" value="InterPro"/>
</dbReference>
<evidence type="ECO:0000256" key="8">
    <source>
        <dbReference type="RuleBase" id="RU000688"/>
    </source>
</evidence>
<feature type="compositionally biased region" description="Basic and acidic residues" evidence="9">
    <location>
        <begin position="431"/>
        <end position="452"/>
    </location>
</feature>
<dbReference type="GO" id="GO:0019957">
    <property type="term" value="F:C-C chemokine binding"/>
    <property type="evidence" value="ECO:0007669"/>
    <property type="project" value="TreeGrafter"/>
</dbReference>
<feature type="transmembrane region" description="Helical" evidence="10">
    <location>
        <begin position="592"/>
        <end position="616"/>
    </location>
</feature>
<dbReference type="Pfam" id="PF09398">
    <property type="entry name" value="FOP_dimer"/>
    <property type="match status" value="1"/>
</dbReference>
<dbReference type="InterPro" id="IPR006594">
    <property type="entry name" value="LisH"/>
</dbReference>
<evidence type="ECO:0000256" key="5">
    <source>
        <dbReference type="ARBA" id="ARBA00023136"/>
    </source>
</evidence>
<dbReference type="Proteomes" id="UP000327468">
    <property type="component" value="Chromosome 19"/>
</dbReference>
<keyword evidence="7 8" id="KW-0807">Transducer</keyword>
<keyword evidence="4 8" id="KW-0297">G-protein coupled receptor</keyword>
<feature type="domain" description="G-protein coupled receptors family 1 profile" evidence="11">
    <location>
        <begin position="605"/>
        <end position="892"/>
    </location>
</feature>
<name>A0A5N5LBF0_PANHP</name>
<comment type="caution">
    <text evidence="12">The sequence shown here is derived from an EMBL/GenBank/DDBJ whole genome shotgun (WGS) entry which is preliminary data.</text>
</comment>
<dbReference type="InterPro" id="IPR018993">
    <property type="entry name" value="FOP_dimerisation-dom_N"/>
</dbReference>
<evidence type="ECO:0000256" key="2">
    <source>
        <dbReference type="ARBA" id="ARBA00022692"/>
    </source>
</evidence>
<evidence type="ECO:0000256" key="10">
    <source>
        <dbReference type="SAM" id="Phobius"/>
    </source>
</evidence>
<evidence type="ECO:0000313" key="13">
    <source>
        <dbReference type="Proteomes" id="UP000327468"/>
    </source>
</evidence>
<feature type="compositionally biased region" description="Acidic residues" evidence="9">
    <location>
        <begin position="323"/>
        <end position="333"/>
    </location>
</feature>
<evidence type="ECO:0000313" key="12">
    <source>
        <dbReference type="EMBL" id="KAB5539932.1"/>
    </source>
</evidence>
<evidence type="ECO:0000256" key="7">
    <source>
        <dbReference type="ARBA" id="ARBA00023224"/>
    </source>
</evidence>
<organism evidence="12 13">
    <name type="scientific">Pangasianodon hypophthalmus</name>
    <name type="common">Striped catfish</name>
    <name type="synonym">Helicophagus hypophthalmus</name>
    <dbReference type="NCBI Taxonomy" id="310915"/>
    <lineage>
        <taxon>Eukaryota</taxon>
        <taxon>Metazoa</taxon>
        <taxon>Chordata</taxon>
        <taxon>Craniata</taxon>
        <taxon>Vertebrata</taxon>
        <taxon>Euteleostomi</taxon>
        <taxon>Actinopterygii</taxon>
        <taxon>Neopterygii</taxon>
        <taxon>Teleostei</taxon>
        <taxon>Ostariophysi</taxon>
        <taxon>Siluriformes</taxon>
        <taxon>Pangasiidae</taxon>
        <taxon>Pangasianodon</taxon>
    </lineage>
</organism>
<keyword evidence="6 8" id="KW-0675">Receptor</keyword>
<dbReference type="Pfam" id="PF00001">
    <property type="entry name" value="7tm_1"/>
    <property type="match status" value="1"/>
</dbReference>
<feature type="compositionally biased region" description="Acidic residues" evidence="9">
    <location>
        <begin position="457"/>
        <end position="466"/>
    </location>
</feature>
<keyword evidence="3 10" id="KW-1133">Transmembrane helix</keyword>
<dbReference type="GO" id="GO:0016493">
    <property type="term" value="F:C-C chemokine receptor activity"/>
    <property type="evidence" value="ECO:0007669"/>
    <property type="project" value="TreeGrafter"/>
</dbReference>
<feature type="transmembrane region" description="Helical" evidence="10">
    <location>
        <begin position="625"/>
        <end position="645"/>
    </location>
</feature>
<evidence type="ECO:0000256" key="3">
    <source>
        <dbReference type="ARBA" id="ARBA00022989"/>
    </source>
</evidence>